<dbReference type="AlphaFoldDB" id="A0A3M8DCG5"/>
<evidence type="ECO:0000313" key="3">
    <source>
        <dbReference type="Proteomes" id="UP000271031"/>
    </source>
</evidence>
<gene>
    <name evidence="2" type="ORF">EDM56_17680</name>
</gene>
<dbReference type="SMART" id="SM00471">
    <property type="entry name" value="HDc"/>
    <property type="match status" value="1"/>
</dbReference>
<dbReference type="EMBL" id="RHHQ01000013">
    <property type="protein sequence ID" value="RNB85830.1"/>
    <property type="molecule type" value="Genomic_DNA"/>
</dbReference>
<dbReference type="Proteomes" id="UP000271031">
    <property type="component" value="Unassembled WGS sequence"/>
</dbReference>
<dbReference type="OrthoDB" id="9759601at2"/>
<name>A0A3M8DCG5_9BACL</name>
<dbReference type="Pfam" id="PF13487">
    <property type="entry name" value="HD_5"/>
    <property type="match status" value="1"/>
</dbReference>
<evidence type="ECO:0000259" key="1">
    <source>
        <dbReference type="PROSITE" id="PS51832"/>
    </source>
</evidence>
<dbReference type="PANTHER" id="PTHR43155:SF2">
    <property type="entry name" value="CYCLIC DI-GMP PHOSPHODIESTERASE PA4108"/>
    <property type="match status" value="1"/>
</dbReference>
<organism evidence="2 3">
    <name type="scientific">Brevibacillus fluminis</name>
    <dbReference type="NCBI Taxonomy" id="511487"/>
    <lineage>
        <taxon>Bacteria</taxon>
        <taxon>Bacillati</taxon>
        <taxon>Bacillota</taxon>
        <taxon>Bacilli</taxon>
        <taxon>Bacillales</taxon>
        <taxon>Paenibacillaceae</taxon>
        <taxon>Brevibacillus</taxon>
    </lineage>
</organism>
<protein>
    <submittedName>
        <fullName evidence="2">HD-GYP domain-containing protein</fullName>
    </submittedName>
</protein>
<keyword evidence="3" id="KW-1185">Reference proteome</keyword>
<dbReference type="PANTHER" id="PTHR43155">
    <property type="entry name" value="CYCLIC DI-GMP PHOSPHODIESTERASE PA4108-RELATED"/>
    <property type="match status" value="1"/>
</dbReference>
<sequence>MRLITLRECQPGAKLARTIYADNGAVLLAQGAVITEAMLERLVRLHIELIYIEDEWTDKLNVDEIVSEETRIKTLAFIERTFRQVAEEPQQWQTLFSEDELGAKLQQVMNEIIGELSQNQAALNLFGTSCAVDHYLFSHSFHVTLYTIAVAWKMGLRDQELVKIGMGAMLHDVGKMMIPASIAQKPGSLTEEEYQIMKQHAKLGYELMKNGDSMMQFAAQCALMHHERLDGSGYPHQKKGDEIHSYVRILTVCDVFDALSSHRVYRQALLPHVAMELLYAGVDKHFDHKVVEAFRNTIALYPLGLSVTLDTGESGVVTGYNQGLPSRPIIRLLHDAEKRVLDHPMEVDLSKQLHLMIAESHPIATVIASPSF</sequence>
<dbReference type="InterPro" id="IPR006675">
    <property type="entry name" value="HDIG_dom"/>
</dbReference>
<dbReference type="SUPFAM" id="SSF109604">
    <property type="entry name" value="HD-domain/PDEase-like"/>
    <property type="match status" value="1"/>
</dbReference>
<reference evidence="2 3" key="1">
    <citation type="submission" date="2018-10" db="EMBL/GenBank/DDBJ databases">
        <title>Phylogenomics of Brevibacillus.</title>
        <authorList>
            <person name="Dunlap C."/>
        </authorList>
    </citation>
    <scope>NUCLEOTIDE SEQUENCE [LARGE SCALE GENOMIC DNA]</scope>
    <source>
        <strain evidence="2 3">JCM 15716</strain>
    </source>
</reference>
<comment type="caution">
    <text evidence="2">The sequence shown here is derived from an EMBL/GenBank/DDBJ whole genome shotgun (WGS) entry which is preliminary data.</text>
</comment>
<proteinExistence type="predicted"/>
<accession>A0A3M8DCG5</accession>
<dbReference type="InterPro" id="IPR003607">
    <property type="entry name" value="HD/PDEase_dom"/>
</dbReference>
<evidence type="ECO:0000313" key="2">
    <source>
        <dbReference type="EMBL" id="RNB85830.1"/>
    </source>
</evidence>
<dbReference type="InterPro" id="IPR037522">
    <property type="entry name" value="HD_GYP_dom"/>
</dbReference>
<dbReference type="CDD" id="cd00077">
    <property type="entry name" value="HDc"/>
    <property type="match status" value="1"/>
</dbReference>
<dbReference type="Gene3D" id="1.10.3210.10">
    <property type="entry name" value="Hypothetical protein af1432"/>
    <property type="match status" value="1"/>
</dbReference>
<dbReference type="NCBIfam" id="TIGR00277">
    <property type="entry name" value="HDIG"/>
    <property type="match status" value="1"/>
</dbReference>
<dbReference type="PROSITE" id="PS51832">
    <property type="entry name" value="HD_GYP"/>
    <property type="match status" value="1"/>
</dbReference>
<feature type="domain" description="HD-GYP" evidence="1">
    <location>
        <begin position="114"/>
        <end position="310"/>
    </location>
</feature>